<protein>
    <submittedName>
        <fullName evidence="3">Phospholipase</fullName>
    </submittedName>
</protein>
<evidence type="ECO:0000313" key="4">
    <source>
        <dbReference type="Proteomes" id="UP000657385"/>
    </source>
</evidence>
<reference evidence="3" key="1">
    <citation type="submission" date="2020-11" db="EMBL/GenBank/DDBJ databases">
        <title>Isolation and identification of active actinomycetes.</title>
        <authorList>
            <person name="Yu B."/>
        </authorList>
    </citation>
    <scope>NUCLEOTIDE SEQUENCE</scope>
    <source>
        <strain evidence="3">NEAU-YB345</strain>
    </source>
</reference>
<dbReference type="AlphaFoldDB" id="A0A931FH61"/>
<keyword evidence="4" id="KW-1185">Reference proteome</keyword>
<dbReference type="PANTHER" id="PTHR38695:SF1">
    <property type="entry name" value="AMINO ACID PERMEASE_ SLC12A DOMAIN-CONTAINING PROTEIN"/>
    <property type="match status" value="1"/>
</dbReference>
<organism evidence="3 4">
    <name type="scientific">Streptacidiphilus fuscans</name>
    <dbReference type="NCBI Taxonomy" id="2789292"/>
    <lineage>
        <taxon>Bacteria</taxon>
        <taxon>Bacillati</taxon>
        <taxon>Actinomycetota</taxon>
        <taxon>Actinomycetes</taxon>
        <taxon>Kitasatosporales</taxon>
        <taxon>Streptomycetaceae</taxon>
        <taxon>Streptacidiphilus</taxon>
    </lineage>
</organism>
<dbReference type="InterPro" id="IPR048273">
    <property type="entry name" value="Luciferase"/>
</dbReference>
<dbReference type="Proteomes" id="UP000657385">
    <property type="component" value="Unassembled WGS sequence"/>
</dbReference>
<name>A0A931FH61_9ACTN</name>
<dbReference type="Pfam" id="PF17648">
    <property type="entry name" value="Luciferase"/>
    <property type="match status" value="1"/>
</dbReference>
<evidence type="ECO:0000259" key="2">
    <source>
        <dbReference type="Pfam" id="PF17648"/>
    </source>
</evidence>
<dbReference type="PANTHER" id="PTHR38695">
    <property type="entry name" value="AMINO ACID PERMEASE_ SLC12A DOMAIN-CONTAINING PROTEIN"/>
    <property type="match status" value="1"/>
</dbReference>
<comment type="caution">
    <text evidence="3">The sequence shown here is derived from an EMBL/GenBank/DDBJ whole genome shotgun (WGS) entry which is preliminary data.</text>
</comment>
<accession>A0A931FH61</accession>
<evidence type="ECO:0000256" key="1">
    <source>
        <dbReference type="SAM" id="MobiDB-lite"/>
    </source>
</evidence>
<feature type="domain" description="Luciferase" evidence="2">
    <location>
        <begin position="76"/>
        <end position="138"/>
    </location>
</feature>
<gene>
    <name evidence="3" type="ORF">I2501_35300</name>
</gene>
<sequence length="152" mass="15940">MTLPERSGPPPLVSPDDPVEQVTQPAPRHLQEELLQVLETLPGVEIRPSLVCVPGTKAGHLTPTLAHGPVQAFLAGTEFAHLHPVYDGSLHLMLPPSAVDAVVTAGWGIPAGPTGSVLVYGPRDDAEAEVARHLLLAAYRYACAEPGGSRPS</sequence>
<evidence type="ECO:0000313" key="3">
    <source>
        <dbReference type="EMBL" id="MBF9073293.1"/>
    </source>
</evidence>
<dbReference type="InterPro" id="IPR040841">
    <property type="entry name" value="Luciferase_dom"/>
</dbReference>
<dbReference type="EMBL" id="JADPRT010000021">
    <property type="protein sequence ID" value="MBF9073293.1"/>
    <property type="molecule type" value="Genomic_DNA"/>
</dbReference>
<feature type="region of interest" description="Disordered" evidence="1">
    <location>
        <begin position="1"/>
        <end position="23"/>
    </location>
</feature>
<proteinExistence type="predicted"/>